<proteinExistence type="predicted"/>
<dbReference type="PANTHER" id="PTHR43861">
    <property type="entry name" value="TRANS-ACONITATE 2-METHYLTRANSFERASE-RELATED"/>
    <property type="match status" value="1"/>
</dbReference>
<dbReference type="Proteomes" id="UP000885779">
    <property type="component" value="Unassembled WGS sequence"/>
</dbReference>
<dbReference type="GO" id="GO:0032259">
    <property type="term" value="P:methylation"/>
    <property type="evidence" value="ECO:0007669"/>
    <property type="project" value="UniProtKB-KW"/>
</dbReference>
<dbReference type="InterPro" id="IPR029063">
    <property type="entry name" value="SAM-dependent_MTases_sf"/>
</dbReference>
<dbReference type="SUPFAM" id="SSF53335">
    <property type="entry name" value="S-adenosyl-L-methionine-dependent methyltransferases"/>
    <property type="match status" value="1"/>
</dbReference>
<accession>A0A7V4U0C5</accession>
<sequence length="248" mass="29446">MHWTEEFFDEYYLKSSHYLTSADHTEKEVDFLLDHVEITKESAILDLACGQGRHAIALAKRGYQNITGLDLTEPYIKMARERSQGLEFPPAFVQGNMSDFSEQNKYDLIYSLFSSMFYFDDTHNLDILQRIYNGLKRDGYFVIDYFNPLHFLKINKKKDWYITDDDYLILEKFSHNPISGMITTERLIITPEGKRIKRMFHVRDYTPAELRYHFEHIGFEIVRVFGNFDGDEYTLDAPRQIFITRKPE</sequence>
<evidence type="ECO:0000259" key="2">
    <source>
        <dbReference type="Pfam" id="PF13649"/>
    </source>
</evidence>
<organism evidence="3">
    <name type="scientific">Caldithrix abyssi</name>
    <dbReference type="NCBI Taxonomy" id="187145"/>
    <lineage>
        <taxon>Bacteria</taxon>
        <taxon>Pseudomonadati</taxon>
        <taxon>Calditrichota</taxon>
        <taxon>Calditrichia</taxon>
        <taxon>Calditrichales</taxon>
        <taxon>Calditrichaceae</taxon>
        <taxon>Caldithrix</taxon>
    </lineage>
</organism>
<dbReference type="EMBL" id="DRQG01000022">
    <property type="protein sequence ID" value="HGY54534.1"/>
    <property type="molecule type" value="Genomic_DNA"/>
</dbReference>
<dbReference type="GO" id="GO:0008168">
    <property type="term" value="F:methyltransferase activity"/>
    <property type="evidence" value="ECO:0007669"/>
    <property type="project" value="UniProtKB-KW"/>
</dbReference>
<reference evidence="3" key="1">
    <citation type="journal article" date="2020" name="mSystems">
        <title>Genome- and Community-Level Interaction Insights into Carbon Utilization and Element Cycling Functions of Hydrothermarchaeota in Hydrothermal Sediment.</title>
        <authorList>
            <person name="Zhou Z."/>
            <person name="Liu Y."/>
            <person name="Xu W."/>
            <person name="Pan J."/>
            <person name="Luo Z.H."/>
            <person name="Li M."/>
        </authorList>
    </citation>
    <scope>NUCLEOTIDE SEQUENCE [LARGE SCALE GENOMIC DNA]</scope>
    <source>
        <strain evidence="3">HyVt-577</strain>
    </source>
</reference>
<name>A0A7V4U0C5_CALAY</name>
<protein>
    <submittedName>
        <fullName evidence="3">Class I SAM-dependent methyltransferase</fullName>
    </submittedName>
</protein>
<dbReference type="Gene3D" id="2.20.25.110">
    <property type="entry name" value="S-adenosyl-L-methionine-dependent methyltransferases"/>
    <property type="match status" value="1"/>
</dbReference>
<gene>
    <name evidence="3" type="ORF">ENK44_02415</name>
</gene>
<evidence type="ECO:0000313" key="3">
    <source>
        <dbReference type="EMBL" id="HGY54534.1"/>
    </source>
</evidence>
<keyword evidence="1" id="KW-0808">Transferase</keyword>
<dbReference type="Pfam" id="PF13649">
    <property type="entry name" value="Methyltransf_25"/>
    <property type="match status" value="1"/>
</dbReference>
<dbReference type="AlphaFoldDB" id="A0A7V4U0C5"/>
<comment type="caution">
    <text evidence="3">The sequence shown here is derived from an EMBL/GenBank/DDBJ whole genome shotgun (WGS) entry which is preliminary data.</text>
</comment>
<feature type="domain" description="Methyltransferase" evidence="2">
    <location>
        <begin position="44"/>
        <end position="139"/>
    </location>
</feature>
<dbReference type="InterPro" id="IPR041698">
    <property type="entry name" value="Methyltransf_25"/>
</dbReference>
<evidence type="ECO:0000256" key="1">
    <source>
        <dbReference type="ARBA" id="ARBA00022679"/>
    </source>
</evidence>
<dbReference type="CDD" id="cd02440">
    <property type="entry name" value="AdoMet_MTases"/>
    <property type="match status" value="1"/>
</dbReference>
<dbReference type="Gene3D" id="3.40.50.150">
    <property type="entry name" value="Vaccinia Virus protein VP39"/>
    <property type="match status" value="1"/>
</dbReference>
<keyword evidence="3" id="KW-0489">Methyltransferase</keyword>